<accession>A0ABP0YEP5</accession>
<name>A0ABP0YEP5_9ROSI</name>
<evidence type="ECO:0000313" key="2">
    <source>
        <dbReference type="Proteomes" id="UP001642487"/>
    </source>
</evidence>
<protein>
    <submittedName>
        <fullName evidence="1">Uncharacterized protein</fullName>
    </submittedName>
</protein>
<reference evidence="1 2" key="1">
    <citation type="submission" date="2024-03" db="EMBL/GenBank/DDBJ databases">
        <authorList>
            <person name="Gkanogiannis A."/>
            <person name="Becerra Lopez-Lavalle L."/>
        </authorList>
    </citation>
    <scope>NUCLEOTIDE SEQUENCE [LARGE SCALE GENOMIC DNA]</scope>
</reference>
<dbReference type="Proteomes" id="UP001642487">
    <property type="component" value="Chromosome 3"/>
</dbReference>
<proteinExistence type="predicted"/>
<dbReference type="EMBL" id="OZ021737">
    <property type="protein sequence ID" value="CAK9318958.1"/>
    <property type="molecule type" value="Genomic_DNA"/>
</dbReference>
<evidence type="ECO:0000313" key="1">
    <source>
        <dbReference type="EMBL" id="CAK9318958.1"/>
    </source>
</evidence>
<gene>
    <name evidence="1" type="ORF">CITCOLO1_LOCUS10936</name>
</gene>
<organism evidence="1 2">
    <name type="scientific">Citrullus colocynthis</name>
    <name type="common">colocynth</name>
    <dbReference type="NCBI Taxonomy" id="252529"/>
    <lineage>
        <taxon>Eukaryota</taxon>
        <taxon>Viridiplantae</taxon>
        <taxon>Streptophyta</taxon>
        <taxon>Embryophyta</taxon>
        <taxon>Tracheophyta</taxon>
        <taxon>Spermatophyta</taxon>
        <taxon>Magnoliopsida</taxon>
        <taxon>eudicotyledons</taxon>
        <taxon>Gunneridae</taxon>
        <taxon>Pentapetalae</taxon>
        <taxon>rosids</taxon>
        <taxon>fabids</taxon>
        <taxon>Cucurbitales</taxon>
        <taxon>Cucurbitaceae</taxon>
        <taxon>Benincaseae</taxon>
        <taxon>Citrullus</taxon>
    </lineage>
</organism>
<sequence length="99" mass="11586">MHFKAVDVCQLSFPCKRIGYHMILSKVGRIMRMHIEAISRLISPTADDLSCWPMNQILKFLAHSAFAFSFSLECHFDNWSIWNCSRQLQILFKEIFNCA</sequence>
<keyword evidence="2" id="KW-1185">Reference proteome</keyword>